<sequence length="75" mass="8202">MKNGVGLFAMSLDNGLRIVWGKSFFSCSFDYLKSLSPQFLFELLTRRLFPLATHAGSSGFQAAHGSGCVLIREGD</sequence>
<evidence type="ECO:0000313" key="1">
    <source>
        <dbReference type="EMBL" id="KGA95476.1"/>
    </source>
</evidence>
<reference evidence="1 2" key="1">
    <citation type="journal article" date="2014" name="Genome Announc.">
        <title>Draft Genome Sequence of Bacillus alcalophilus AV1934, a Classic Alkaliphile Isolated from Human Feces in 1934.</title>
        <authorList>
            <person name="Attie O."/>
            <person name="Jayaprakash A."/>
            <person name="Shah H."/>
            <person name="Paulsen I.T."/>
            <person name="Morino M."/>
            <person name="Takahashi Y."/>
            <person name="Narumi I."/>
            <person name="Sachidanandam R."/>
            <person name="Satoh K."/>
            <person name="Ito M."/>
            <person name="Krulwich T.A."/>
        </authorList>
    </citation>
    <scope>NUCLEOTIDE SEQUENCE [LARGE SCALE GENOMIC DNA]</scope>
    <source>
        <strain evidence="1 2">AV1934</strain>
    </source>
</reference>
<organism evidence="1 2">
    <name type="scientific">Alkalihalobacillus alcalophilus ATCC 27647 = CGMCC 1.3604</name>
    <dbReference type="NCBI Taxonomy" id="1218173"/>
    <lineage>
        <taxon>Bacteria</taxon>
        <taxon>Bacillati</taxon>
        <taxon>Bacillota</taxon>
        <taxon>Bacilli</taxon>
        <taxon>Bacillales</taxon>
        <taxon>Bacillaceae</taxon>
        <taxon>Alkalihalobacillus</taxon>
    </lineage>
</organism>
<dbReference type="Proteomes" id="UP000002754">
    <property type="component" value="Unassembled WGS sequence"/>
</dbReference>
<comment type="caution">
    <text evidence="1">The sequence shown here is derived from an EMBL/GenBank/DDBJ whole genome shotgun (WGS) entry which is preliminary data.</text>
</comment>
<name>A0A094WFD4_ALKAL</name>
<proteinExistence type="predicted"/>
<gene>
    <name evidence="1" type="ORF">BALCAV_0222360</name>
</gene>
<protein>
    <submittedName>
        <fullName evidence="1">Uncharacterized protein</fullName>
    </submittedName>
</protein>
<accession>A0A094WFD4</accession>
<keyword evidence="2" id="KW-1185">Reference proteome</keyword>
<evidence type="ECO:0000313" key="2">
    <source>
        <dbReference type="Proteomes" id="UP000002754"/>
    </source>
</evidence>
<dbReference type="AlphaFoldDB" id="A0A094WFD4"/>
<dbReference type="EMBL" id="ALPT02000153">
    <property type="protein sequence ID" value="KGA95476.1"/>
    <property type="molecule type" value="Genomic_DNA"/>
</dbReference>